<dbReference type="RefSeq" id="WP_068537919.1">
    <property type="nucleotide sequence ID" value="NZ_LVJH01000070.1"/>
</dbReference>
<gene>
    <name evidence="1" type="ORF">PGLA_25115</name>
</gene>
<keyword evidence="2" id="KW-1185">Reference proteome</keyword>
<reference evidence="1 2" key="1">
    <citation type="submission" date="2016-03" db="EMBL/GenBank/DDBJ databases">
        <title>Draft genome sequence of Paenibacillus glacialis DSM 22343.</title>
        <authorList>
            <person name="Shin S.-K."/>
            <person name="Yi H."/>
        </authorList>
    </citation>
    <scope>NUCLEOTIDE SEQUENCE [LARGE SCALE GENOMIC DNA]</scope>
    <source>
        <strain evidence="1 2">DSM 22343</strain>
    </source>
</reference>
<proteinExistence type="predicted"/>
<dbReference type="OrthoDB" id="2607182at2"/>
<evidence type="ECO:0000313" key="1">
    <source>
        <dbReference type="EMBL" id="OAB34177.1"/>
    </source>
</evidence>
<dbReference type="Proteomes" id="UP000076967">
    <property type="component" value="Unassembled WGS sequence"/>
</dbReference>
<dbReference type="AlphaFoldDB" id="A0A168DGF0"/>
<sequence length="141" mass="15507">MSRQIQAYFQTEDQAEGAKTTLHTYETEHVEVSKLVESIKGNNNLLLPLVAINPVGSINTAGIMGAGGVAGINLVPSLEVNDDVDSNMQRESVVIKDEVSFDSADDYGDLNYVLVAKVQAEQYDDIVQKLREHHAYVEKID</sequence>
<evidence type="ECO:0000313" key="2">
    <source>
        <dbReference type="Proteomes" id="UP000076967"/>
    </source>
</evidence>
<organism evidence="1 2">
    <name type="scientific">Paenibacillus glacialis</name>
    <dbReference type="NCBI Taxonomy" id="494026"/>
    <lineage>
        <taxon>Bacteria</taxon>
        <taxon>Bacillati</taxon>
        <taxon>Bacillota</taxon>
        <taxon>Bacilli</taxon>
        <taxon>Bacillales</taxon>
        <taxon>Paenibacillaceae</taxon>
        <taxon>Paenibacillus</taxon>
    </lineage>
</organism>
<dbReference type="EMBL" id="LVJH01000070">
    <property type="protein sequence ID" value="OAB34177.1"/>
    <property type="molecule type" value="Genomic_DNA"/>
</dbReference>
<protein>
    <submittedName>
        <fullName evidence="1">Uncharacterized protein</fullName>
    </submittedName>
</protein>
<accession>A0A168DGF0</accession>
<comment type="caution">
    <text evidence="1">The sequence shown here is derived from an EMBL/GenBank/DDBJ whole genome shotgun (WGS) entry which is preliminary data.</text>
</comment>
<name>A0A168DGF0_9BACL</name>